<keyword evidence="6" id="KW-1185">Reference proteome</keyword>
<keyword evidence="2" id="KW-0808">Transferase</keyword>
<dbReference type="InterPro" id="IPR002935">
    <property type="entry name" value="SAM_O-MeTrfase"/>
</dbReference>
<evidence type="ECO:0000313" key="5">
    <source>
        <dbReference type="EMBL" id="KAF9484078.1"/>
    </source>
</evidence>
<dbReference type="Pfam" id="PF01596">
    <property type="entry name" value="Methyltransf_3"/>
    <property type="match status" value="1"/>
</dbReference>
<keyword evidence="3" id="KW-0949">S-adenosyl-L-methionine</keyword>
<protein>
    <submittedName>
        <fullName evidence="5">O-methyltransferase family 3 protein</fullName>
    </submittedName>
</protein>
<organism evidence="5 6">
    <name type="scientific">Pholiota conissans</name>
    <dbReference type="NCBI Taxonomy" id="109636"/>
    <lineage>
        <taxon>Eukaryota</taxon>
        <taxon>Fungi</taxon>
        <taxon>Dikarya</taxon>
        <taxon>Basidiomycota</taxon>
        <taxon>Agaricomycotina</taxon>
        <taxon>Agaricomycetes</taxon>
        <taxon>Agaricomycetidae</taxon>
        <taxon>Agaricales</taxon>
        <taxon>Agaricineae</taxon>
        <taxon>Strophariaceae</taxon>
        <taxon>Pholiota</taxon>
    </lineage>
</organism>
<dbReference type="OrthoDB" id="10251242at2759"/>
<name>A0A9P5ZBE7_9AGAR</name>
<evidence type="ECO:0000313" key="6">
    <source>
        <dbReference type="Proteomes" id="UP000807469"/>
    </source>
</evidence>
<sequence length="228" mass="24956">MAGRQQDKPTTLDEWQRSDAYHNSFLIPKDDVLDAVVKNNQDQGLPDIAVSTAQGKYLHLLVRSLGAKRVLEVGTLGGYSTVWLARGVPADGRVVTLEVSAHHAKVARENLTNAGVADKVELIEGPAAETLAKLNPTEPFDLVFIDADKPSNLLYFTEAKRLVRKNGVIIVDNIVRYGRVSNPDYTDAQVEGVRTLLHAIKSDKEVDATTIATVGEKGYDGYLYAVRD</sequence>
<dbReference type="EMBL" id="MU155147">
    <property type="protein sequence ID" value="KAF9484078.1"/>
    <property type="molecule type" value="Genomic_DNA"/>
</dbReference>
<keyword evidence="1" id="KW-0489">Methyltransferase</keyword>
<dbReference type="GO" id="GO:0008171">
    <property type="term" value="F:O-methyltransferase activity"/>
    <property type="evidence" value="ECO:0007669"/>
    <property type="project" value="InterPro"/>
</dbReference>
<gene>
    <name evidence="5" type="ORF">BDN70DRAFT_872975</name>
</gene>
<comment type="similarity">
    <text evidence="4">Belongs to the class I-like SAM-binding methyltransferase superfamily. Cation-dependent O-methyltransferase family.</text>
</comment>
<evidence type="ECO:0000256" key="4">
    <source>
        <dbReference type="ARBA" id="ARBA00023453"/>
    </source>
</evidence>
<dbReference type="PROSITE" id="PS51682">
    <property type="entry name" value="SAM_OMT_I"/>
    <property type="match status" value="1"/>
</dbReference>
<dbReference type="Gene3D" id="3.40.50.150">
    <property type="entry name" value="Vaccinia Virus protein VP39"/>
    <property type="match status" value="1"/>
</dbReference>
<dbReference type="SUPFAM" id="SSF53335">
    <property type="entry name" value="S-adenosyl-L-methionine-dependent methyltransferases"/>
    <property type="match status" value="1"/>
</dbReference>
<dbReference type="PANTHER" id="PTHR10509">
    <property type="entry name" value="O-METHYLTRANSFERASE-RELATED"/>
    <property type="match status" value="1"/>
</dbReference>
<proteinExistence type="inferred from homology"/>
<dbReference type="InterPro" id="IPR050362">
    <property type="entry name" value="Cation-dep_OMT"/>
</dbReference>
<dbReference type="CDD" id="cd02440">
    <property type="entry name" value="AdoMet_MTases"/>
    <property type="match status" value="1"/>
</dbReference>
<dbReference type="PANTHER" id="PTHR10509:SF14">
    <property type="entry name" value="CAFFEOYL-COA O-METHYLTRANSFERASE 3-RELATED"/>
    <property type="match status" value="1"/>
</dbReference>
<evidence type="ECO:0000256" key="3">
    <source>
        <dbReference type="ARBA" id="ARBA00022691"/>
    </source>
</evidence>
<comment type="caution">
    <text evidence="5">The sequence shown here is derived from an EMBL/GenBank/DDBJ whole genome shotgun (WGS) entry which is preliminary data.</text>
</comment>
<reference evidence="5" key="1">
    <citation type="submission" date="2020-11" db="EMBL/GenBank/DDBJ databases">
        <authorList>
            <consortium name="DOE Joint Genome Institute"/>
            <person name="Ahrendt S."/>
            <person name="Riley R."/>
            <person name="Andreopoulos W."/>
            <person name="Labutti K."/>
            <person name="Pangilinan J."/>
            <person name="Ruiz-Duenas F.J."/>
            <person name="Barrasa J.M."/>
            <person name="Sanchez-Garcia M."/>
            <person name="Camarero S."/>
            <person name="Miyauchi S."/>
            <person name="Serrano A."/>
            <person name="Linde D."/>
            <person name="Babiker R."/>
            <person name="Drula E."/>
            <person name="Ayuso-Fernandez I."/>
            <person name="Pacheco R."/>
            <person name="Padilla G."/>
            <person name="Ferreira P."/>
            <person name="Barriuso J."/>
            <person name="Kellner H."/>
            <person name="Castanera R."/>
            <person name="Alfaro M."/>
            <person name="Ramirez L."/>
            <person name="Pisabarro A.G."/>
            <person name="Kuo A."/>
            <person name="Tritt A."/>
            <person name="Lipzen A."/>
            <person name="He G."/>
            <person name="Yan M."/>
            <person name="Ng V."/>
            <person name="Cullen D."/>
            <person name="Martin F."/>
            <person name="Rosso M.-N."/>
            <person name="Henrissat B."/>
            <person name="Hibbett D."/>
            <person name="Martinez A.T."/>
            <person name="Grigoriev I.V."/>
        </authorList>
    </citation>
    <scope>NUCLEOTIDE SEQUENCE</scope>
    <source>
        <strain evidence="5">CIRM-BRFM 674</strain>
    </source>
</reference>
<dbReference type="AlphaFoldDB" id="A0A9P5ZBE7"/>
<dbReference type="GO" id="GO:0008757">
    <property type="term" value="F:S-adenosylmethionine-dependent methyltransferase activity"/>
    <property type="evidence" value="ECO:0007669"/>
    <property type="project" value="TreeGrafter"/>
</dbReference>
<dbReference type="Proteomes" id="UP000807469">
    <property type="component" value="Unassembled WGS sequence"/>
</dbReference>
<dbReference type="InterPro" id="IPR029063">
    <property type="entry name" value="SAM-dependent_MTases_sf"/>
</dbReference>
<evidence type="ECO:0000256" key="2">
    <source>
        <dbReference type="ARBA" id="ARBA00022679"/>
    </source>
</evidence>
<dbReference type="GO" id="GO:0032259">
    <property type="term" value="P:methylation"/>
    <property type="evidence" value="ECO:0007669"/>
    <property type="project" value="UniProtKB-KW"/>
</dbReference>
<accession>A0A9P5ZBE7</accession>
<evidence type="ECO:0000256" key="1">
    <source>
        <dbReference type="ARBA" id="ARBA00022603"/>
    </source>
</evidence>